<dbReference type="SMART" id="SM00028">
    <property type="entry name" value="TPR"/>
    <property type="match status" value="4"/>
</dbReference>
<feature type="region of interest" description="Disordered" evidence="4">
    <location>
        <begin position="120"/>
        <end position="150"/>
    </location>
</feature>
<dbReference type="GO" id="GO:0006355">
    <property type="term" value="P:regulation of DNA-templated transcription"/>
    <property type="evidence" value="ECO:0007669"/>
    <property type="project" value="InterPro"/>
</dbReference>
<comment type="caution">
    <text evidence="7">The sequence shown here is derived from an EMBL/GenBank/DDBJ whole genome shotgun (WGS) entry which is preliminary data.</text>
</comment>
<evidence type="ECO:0000256" key="4">
    <source>
        <dbReference type="SAM" id="MobiDB-lite"/>
    </source>
</evidence>
<keyword evidence="5" id="KW-0812">Transmembrane</keyword>
<dbReference type="Pfam" id="PF14559">
    <property type="entry name" value="TPR_19"/>
    <property type="match status" value="1"/>
</dbReference>
<dbReference type="CDD" id="cd00383">
    <property type="entry name" value="trans_reg_C"/>
    <property type="match status" value="1"/>
</dbReference>
<name>A0A939DMU7_9ALTE</name>
<dbReference type="GO" id="GO:0000160">
    <property type="term" value="P:phosphorelay signal transduction system"/>
    <property type="evidence" value="ECO:0007669"/>
    <property type="project" value="InterPro"/>
</dbReference>
<dbReference type="Gene3D" id="1.10.10.10">
    <property type="entry name" value="Winged helix-like DNA-binding domain superfamily/Winged helix DNA-binding domain"/>
    <property type="match status" value="1"/>
</dbReference>
<feature type="repeat" description="TPR" evidence="2">
    <location>
        <begin position="292"/>
        <end position="325"/>
    </location>
</feature>
<evidence type="ECO:0000313" key="7">
    <source>
        <dbReference type="EMBL" id="MBN7825679.1"/>
    </source>
</evidence>
<keyword evidence="5" id="KW-0472">Membrane</keyword>
<dbReference type="Gene3D" id="1.25.40.10">
    <property type="entry name" value="Tetratricopeptide repeat domain"/>
    <property type="match status" value="2"/>
</dbReference>
<keyword evidence="5" id="KW-1133">Transmembrane helix</keyword>
<dbReference type="InterPro" id="IPR001867">
    <property type="entry name" value="OmpR/PhoB-type_DNA-bd"/>
</dbReference>
<dbReference type="PANTHER" id="PTHR12558:SF33">
    <property type="entry name" value="BLL7664 PROTEIN"/>
    <property type="match status" value="1"/>
</dbReference>
<keyword evidence="8" id="KW-1185">Reference proteome</keyword>
<dbReference type="SUPFAM" id="SSF46894">
    <property type="entry name" value="C-terminal effector domain of the bipartite response regulators"/>
    <property type="match status" value="1"/>
</dbReference>
<feature type="DNA-binding region" description="OmpR/PhoB-type" evidence="3">
    <location>
        <begin position="3"/>
        <end position="111"/>
    </location>
</feature>
<evidence type="ECO:0000256" key="1">
    <source>
        <dbReference type="ARBA" id="ARBA00023125"/>
    </source>
</evidence>
<dbReference type="InterPro" id="IPR011990">
    <property type="entry name" value="TPR-like_helical_dom_sf"/>
</dbReference>
<dbReference type="PROSITE" id="PS50005">
    <property type="entry name" value="TPR"/>
    <property type="match status" value="1"/>
</dbReference>
<dbReference type="PANTHER" id="PTHR12558">
    <property type="entry name" value="CELL DIVISION CYCLE 16,23,27"/>
    <property type="match status" value="1"/>
</dbReference>
<dbReference type="SUPFAM" id="SSF48452">
    <property type="entry name" value="TPR-like"/>
    <property type="match status" value="1"/>
</dbReference>
<accession>A0A939DMU7</accession>
<feature type="domain" description="OmpR/PhoB-type" evidence="6">
    <location>
        <begin position="3"/>
        <end position="111"/>
    </location>
</feature>
<dbReference type="Proteomes" id="UP000664654">
    <property type="component" value="Unassembled WGS sequence"/>
</dbReference>
<dbReference type="RefSeq" id="WP_206573796.1">
    <property type="nucleotide sequence ID" value="NZ_JAFKCV010000005.1"/>
</dbReference>
<dbReference type="AlphaFoldDB" id="A0A939DMU7"/>
<dbReference type="Pfam" id="PF13432">
    <property type="entry name" value="TPR_16"/>
    <property type="match status" value="1"/>
</dbReference>
<dbReference type="EMBL" id="JAFKCV010000005">
    <property type="protein sequence ID" value="MBN7825679.1"/>
    <property type="molecule type" value="Genomic_DNA"/>
</dbReference>
<evidence type="ECO:0000256" key="2">
    <source>
        <dbReference type="PROSITE-ProRule" id="PRU00339"/>
    </source>
</evidence>
<proteinExistence type="predicted"/>
<evidence type="ECO:0000259" key="6">
    <source>
        <dbReference type="PROSITE" id="PS51755"/>
    </source>
</evidence>
<dbReference type="SMART" id="SM00862">
    <property type="entry name" value="Trans_reg_C"/>
    <property type="match status" value="1"/>
</dbReference>
<gene>
    <name evidence="7" type="ORF">J0A66_10635</name>
</gene>
<keyword evidence="1 3" id="KW-0238">DNA-binding</keyword>
<dbReference type="InterPro" id="IPR019734">
    <property type="entry name" value="TPR_rpt"/>
</dbReference>
<dbReference type="PROSITE" id="PS51755">
    <property type="entry name" value="OMPR_PHOB"/>
    <property type="match status" value="1"/>
</dbReference>
<dbReference type="GO" id="GO:0003677">
    <property type="term" value="F:DNA binding"/>
    <property type="evidence" value="ECO:0007669"/>
    <property type="project" value="UniProtKB-UniRule"/>
</dbReference>
<dbReference type="PROSITE" id="PS50293">
    <property type="entry name" value="TPR_REGION"/>
    <property type="match status" value="1"/>
</dbReference>
<keyword evidence="2" id="KW-0802">TPR repeat</keyword>
<feature type="transmembrane region" description="Helical" evidence="5">
    <location>
        <begin position="156"/>
        <end position="175"/>
    </location>
</feature>
<organism evidence="7 8">
    <name type="scientific">Bowmanella dokdonensis</name>
    <dbReference type="NCBI Taxonomy" id="751969"/>
    <lineage>
        <taxon>Bacteria</taxon>
        <taxon>Pseudomonadati</taxon>
        <taxon>Pseudomonadota</taxon>
        <taxon>Gammaproteobacteria</taxon>
        <taxon>Alteromonadales</taxon>
        <taxon>Alteromonadaceae</taxon>
        <taxon>Bowmanella</taxon>
    </lineage>
</organism>
<evidence type="ECO:0000313" key="8">
    <source>
        <dbReference type="Proteomes" id="UP000664654"/>
    </source>
</evidence>
<reference evidence="7" key="1">
    <citation type="submission" date="2021-03" db="EMBL/GenBank/DDBJ databases">
        <title>novel species isolated from a fishpond in China.</title>
        <authorList>
            <person name="Lu H."/>
            <person name="Cai Z."/>
        </authorList>
    </citation>
    <scope>NUCLEOTIDE SEQUENCE</scope>
    <source>
        <strain evidence="7">JCM 30855</strain>
    </source>
</reference>
<dbReference type="Pfam" id="PF00486">
    <property type="entry name" value="Trans_reg_C"/>
    <property type="match status" value="1"/>
</dbReference>
<sequence length="444" mass="48957">MSGEILEINQWCIEGDSGRFWQRTADSTLAESVDQVSSLEPKACALLFYLAMAPGKVHGKDELLSAIWPDTVVTEDALTRCISKLRKALQDDPRQPKLIATLPKRGYRLVADHIQLTESKPQPAAPIAGEADDKDLPPPNPVSSDAKATRMPSGRLTAALTGVTILLLVAIFLPWPESDKNLSPSDNAEKLIDQADDYYFQIRRADNETAIELYQQAIALRPESAAGQAGLANALVQKTVRWSNPIDEQEAGYNNLREALASGHLASPESRRQLDRAQALAERAVRLAPENSRVHRSLGFVYSAQGKFEAALTAYHKAVQFNPDAWGALINIGDVLEITGRPEQALPFFEKAYAAMTRLYEEQSARIMPWYADMGALIGEKYADLGQPQEAEVWFRKVLSQAPLNIRASLGLARILADSGDVDGAIRLCRDIKERVDPSHQCDY</sequence>
<dbReference type="InterPro" id="IPR036388">
    <property type="entry name" value="WH-like_DNA-bd_sf"/>
</dbReference>
<protein>
    <submittedName>
        <fullName evidence="7">Tetratricopeptide repeat protein</fullName>
    </submittedName>
</protein>
<evidence type="ECO:0000256" key="5">
    <source>
        <dbReference type="SAM" id="Phobius"/>
    </source>
</evidence>
<dbReference type="InterPro" id="IPR016032">
    <property type="entry name" value="Sig_transdc_resp-reg_C-effctor"/>
</dbReference>
<evidence type="ECO:0000256" key="3">
    <source>
        <dbReference type="PROSITE-ProRule" id="PRU01091"/>
    </source>
</evidence>